<evidence type="ECO:0000256" key="1">
    <source>
        <dbReference type="ARBA" id="ARBA00038097"/>
    </source>
</evidence>
<dbReference type="PANTHER" id="PTHR42886:SF29">
    <property type="entry name" value="PUMMELIG, ISOFORM A"/>
    <property type="match status" value="1"/>
</dbReference>
<dbReference type="GO" id="GO:0006654">
    <property type="term" value="P:phosphatidic acid biosynthetic process"/>
    <property type="evidence" value="ECO:0007669"/>
    <property type="project" value="TreeGrafter"/>
</dbReference>
<dbReference type="GO" id="GO:0052689">
    <property type="term" value="F:carboxylic ester hydrolase activity"/>
    <property type="evidence" value="ECO:0007669"/>
    <property type="project" value="TreeGrafter"/>
</dbReference>
<dbReference type="EMBL" id="QKWP01002993">
    <property type="protein sequence ID" value="RIB01678.1"/>
    <property type="molecule type" value="Genomic_DNA"/>
</dbReference>
<dbReference type="OrthoDB" id="7457040at2759"/>
<dbReference type="Pfam" id="PF00561">
    <property type="entry name" value="Abhydrolase_1"/>
    <property type="match status" value="1"/>
</dbReference>
<dbReference type="Proteomes" id="UP000266673">
    <property type="component" value="Unassembled WGS sequence"/>
</dbReference>
<organism evidence="3 4">
    <name type="scientific">Gigaspora rosea</name>
    <dbReference type="NCBI Taxonomy" id="44941"/>
    <lineage>
        <taxon>Eukaryota</taxon>
        <taxon>Fungi</taxon>
        <taxon>Fungi incertae sedis</taxon>
        <taxon>Mucoromycota</taxon>
        <taxon>Glomeromycotina</taxon>
        <taxon>Glomeromycetes</taxon>
        <taxon>Diversisporales</taxon>
        <taxon>Gigasporaceae</taxon>
        <taxon>Gigaspora</taxon>
    </lineage>
</organism>
<dbReference type="AlphaFoldDB" id="A0A397TXT8"/>
<reference evidence="3 4" key="1">
    <citation type="submission" date="2018-06" db="EMBL/GenBank/DDBJ databases">
        <title>Comparative genomics reveals the genomic features of Rhizophagus irregularis, R. cerebriforme, R. diaphanum and Gigaspora rosea, and their symbiotic lifestyle signature.</title>
        <authorList>
            <person name="Morin E."/>
            <person name="San Clemente H."/>
            <person name="Chen E.C.H."/>
            <person name="De La Providencia I."/>
            <person name="Hainaut M."/>
            <person name="Kuo A."/>
            <person name="Kohler A."/>
            <person name="Murat C."/>
            <person name="Tang N."/>
            <person name="Roy S."/>
            <person name="Loubradou J."/>
            <person name="Henrissat B."/>
            <person name="Grigoriev I.V."/>
            <person name="Corradi N."/>
            <person name="Roux C."/>
            <person name="Martin F.M."/>
        </authorList>
    </citation>
    <scope>NUCLEOTIDE SEQUENCE [LARGE SCALE GENOMIC DNA]</scope>
    <source>
        <strain evidence="3 4">DAOM 194757</strain>
    </source>
</reference>
<keyword evidence="4" id="KW-1185">Reference proteome</keyword>
<dbReference type="GO" id="GO:0055088">
    <property type="term" value="P:lipid homeostasis"/>
    <property type="evidence" value="ECO:0007669"/>
    <property type="project" value="TreeGrafter"/>
</dbReference>
<evidence type="ECO:0000313" key="4">
    <source>
        <dbReference type="Proteomes" id="UP000266673"/>
    </source>
</evidence>
<evidence type="ECO:0000259" key="2">
    <source>
        <dbReference type="Pfam" id="PF00561"/>
    </source>
</evidence>
<gene>
    <name evidence="3" type="ORF">C2G38_2230057</name>
</gene>
<feature type="domain" description="AB hydrolase-1" evidence="2">
    <location>
        <begin position="149"/>
        <end position="413"/>
    </location>
</feature>
<comment type="caution">
    <text evidence="3">The sequence shown here is derived from an EMBL/GenBank/DDBJ whole genome shotgun (WGS) entry which is preliminary data.</text>
</comment>
<dbReference type="GO" id="GO:0042171">
    <property type="term" value="F:lysophosphatidic acid acyltransferase activity"/>
    <property type="evidence" value="ECO:0007669"/>
    <property type="project" value="TreeGrafter"/>
</dbReference>
<comment type="similarity">
    <text evidence="1">Belongs to the peptidase S33 family. ABHD4/ABHD5 subfamily.</text>
</comment>
<dbReference type="STRING" id="44941.A0A397TXT8"/>
<keyword evidence="3" id="KW-0378">Hydrolase</keyword>
<dbReference type="GO" id="GO:0005739">
    <property type="term" value="C:mitochondrion"/>
    <property type="evidence" value="ECO:0007669"/>
    <property type="project" value="TreeGrafter"/>
</dbReference>
<proteinExistence type="inferred from homology"/>
<evidence type="ECO:0000313" key="3">
    <source>
        <dbReference type="EMBL" id="RIB01678.1"/>
    </source>
</evidence>
<dbReference type="PANTHER" id="PTHR42886">
    <property type="entry name" value="RE40534P-RELATED"/>
    <property type="match status" value="1"/>
</dbReference>
<dbReference type="InterPro" id="IPR000073">
    <property type="entry name" value="AB_hydrolase_1"/>
</dbReference>
<dbReference type="PRINTS" id="PR00111">
    <property type="entry name" value="ABHYDROLASE"/>
</dbReference>
<dbReference type="SUPFAM" id="SSF53474">
    <property type="entry name" value="alpha/beta-Hydrolases"/>
    <property type="match status" value="1"/>
</dbReference>
<dbReference type="Gene3D" id="3.40.50.1820">
    <property type="entry name" value="alpha/beta hydrolase"/>
    <property type="match status" value="1"/>
</dbReference>
<dbReference type="InterPro" id="IPR029058">
    <property type="entry name" value="AB_hydrolase_fold"/>
</dbReference>
<sequence>MTTNSDSLLDTAIPTQVLIPPAPSPYGRFASIKQWYSRSEQTSETAEARLLSRLQFFSIGGKTVATSNDSKTIARVGLVDLDGDGKRMINTLVIDQNGNDFAIENGNVSQSKNQSLTINELGYSPISQTQLSVQSNTTTINDKPSTKNLVICHGYGAGLGFFYRNYHDLSQVPGWRIYSIDWLGMGRSSRPKFTIKSHTFDESIEETEKFFVDSLEKWRQLHNIEKMTLLGHSLGGYLSAVYALKYPDRVERLILVSPGGIPEITDGPETLKNRIGHTMFNVISNLWNADITPQLIMRWAGPFGPSLVNKYTTRRFAYLDEQDQFDLHDYLYNISSKPGSGEFALSRIFAPGAFARKPLINRLPNLKMPTTFLYGQQDWMDYRAAVEASKKMKVPTKVIRIQDAGHHLYLDNPIDFNKAIVTEMLETSNV</sequence>
<name>A0A397TXT8_9GLOM</name>
<accession>A0A397TXT8</accession>
<protein>
    <submittedName>
        <fullName evidence="3">Alpha/Beta hydrolase protein</fullName>
    </submittedName>
</protein>